<comment type="caution">
    <text evidence="8">The sequence shown here is derived from an EMBL/GenBank/DDBJ whole genome shotgun (WGS) entry which is preliminary data.</text>
</comment>
<dbReference type="InterPro" id="IPR044539">
    <property type="entry name" value="Pch2-like"/>
</dbReference>
<dbReference type="GO" id="GO:0005524">
    <property type="term" value="F:ATP binding"/>
    <property type="evidence" value="ECO:0007669"/>
    <property type="project" value="UniProtKB-KW"/>
</dbReference>
<keyword evidence="2 5" id="KW-0547">Nucleotide-binding</keyword>
<dbReference type="STRING" id="39966.A0A369JPK3"/>
<dbReference type="SMART" id="SM00382">
    <property type="entry name" value="AAA"/>
    <property type="match status" value="1"/>
</dbReference>
<accession>A0A369JPK3</accession>
<dbReference type="Pfam" id="PF23242">
    <property type="entry name" value="AAA_lid_TRIP13_C"/>
    <property type="match status" value="1"/>
</dbReference>
<evidence type="ECO:0000256" key="6">
    <source>
        <dbReference type="SAM" id="MobiDB-lite"/>
    </source>
</evidence>
<comment type="similarity">
    <text evidence="1">Belongs to the AAA ATPase family. PCH2 subfamily.</text>
</comment>
<dbReference type="Proteomes" id="UP000076154">
    <property type="component" value="Unassembled WGS sequence"/>
</dbReference>
<feature type="region of interest" description="Disordered" evidence="6">
    <location>
        <begin position="438"/>
        <end position="459"/>
    </location>
</feature>
<evidence type="ECO:0000313" key="9">
    <source>
        <dbReference type="Proteomes" id="UP000076154"/>
    </source>
</evidence>
<keyword evidence="4" id="KW-0469">Meiosis</keyword>
<gene>
    <name evidence="8" type="primary">TRIP13</name>
    <name evidence="8" type="ORF">Hypma_009563</name>
</gene>
<keyword evidence="3 5" id="KW-0067">ATP-binding</keyword>
<evidence type="ECO:0000256" key="5">
    <source>
        <dbReference type="RuleBase" id="RU003651"/>
    </source>
</evidence>
<dbReference type="InterPro" id="IPR003960">
    <property type="entry name" value="ATPase_AAA_CS"/>
</dbReference>
<name>A0A369JPK3_HYPMA</name>
<proteinExistence type="inferred from homology"/>
<evidence type="ECO:0000313" key="8">
    <source>
        <dbReference type="EMBL" id="RDB23292.1"/>
    </source>
</evidence>
<dbReference type="PROSITE" id="PS00674">
    <property type="entry name" value="AAA"/>
    <property type="match status" value="1"/>
</dbReference>
<dbReference type="PANTHER" id="PTHR45991">
    <property type="entry name" value="PACHYTENE CHECKPOINT PROTEIN 2"/>
    <property type="match status" value="1"/>
</dbReference>
<reference evidence="8" key="1">
    <citation type="submission" date="2018-04" db="EMBL/GenBank/DDBJ databases">
        <title>Whole genome sequencing of Hypsizygus marmoreus.</title>
        <authorList>
            <person name="Choi I.-G."/>
            <person name="Min B."/>
            <person name="Kim J.-G."/>
            <person name="Kim S."/>
            <person name="Oh Y.-L."/>
            <person name="Kong W.-S."/>
            <person name="Park H."/>
            <person name="Jeong J."/>
            <person name="Song E.-S."/>
        </authorList>
    </citation>
    <scope>NUCLEOTIDE SEQUENCE [LARGE SCALE GENOMIC DNA]</scope>
    <source>
        <strain evidence="8">51987-8</strain>
    </source>
</reference>
<dbReference type="GO" id="GO:0005694">
    <property type="term" value="C:chromosome"/>
    <property type="evidence" value="ECO:0007669"/>
    <property type="project" value="TreeGrafter"/>
</dbReference>
<dbReference type="InterPro" id="IPR003959">
    <property type="entry name" value="ATPase_AAA_core"/>
</dbReference>
<dbReference type="InterPro" id="IPR003593">
    <property type="entry name" value="AAA+_ATPase"/>
</dbReference>
<dbReference type="InterPro" id="IPR058249">
    <property type="entry name" value="Pch2_C"/>
</dbReference>
<feature type="domain" description="AAA+ ATPase" evidence="7">
    <location>
        <begin position="182"/>
        <end position="334"/>
    </location>
</feature>
<dbReference type="Pfam" id="PF00004">
    <property type="entry name" value="AAA"/>
    <property type="match status" value="1"/>
</dbReference>
<dbReference type="GO" id="GO:0016887">
    <property type="term" value="F:ATP hydrolysis activity"/>
    <property type="evidence" value="ECO:0007669"/>
    <property type="project" value="InterPro"/>
</dbReference>
<keyword evidence="9" id="KW-1185">Reference proteome</keyword>
<dbReference type="GO" id="GO:0005634">
    <property type="term" value="C:nucleus"/>
    <property type="evidence" value="ECO:0007669"/>
    <property type="project" value="TreeGrafter"/>
</dbReference>
<evidence type="ECO:0000256" key="3">
    <source>
        <dbReference type="ARBA" id="ARBA00022840"/>
    </source>
</evidence>
<evidence type="ECO:0000256" key="2">
    <source>
        <dbReference type="ARBA" id="ARBA00022741"/>
    </source>
</evidence>
<dbReference type="Pfam" id="PF23563">
    <property type="entry name" value="TRIP13_N"/>
    <property type="match status" value="1"/>
</dbReference>
<dbReference type="PANTHER" id="PTHR45991:SF1">
    <property type="entry name" value="PACHYTENE CHECKPOINT PROTEIN 2 HOMOLOG"/>
    <property type="match status" value="1"/>
</dbReference>
<evidence type="ECO:0000256" key="1">
    <source>
        <dbReference type="ARBA" id="ARBA00007271"/>
    </source>
</evidence>
<dbReference type="Gene3D" id="3.40.50.300">
    <property type="entry name" value="P-loop containing nucleotide triphosphate hydrolases"/>
    <property type="match status" value="1"/>
</dbReference>
<dbReference type="InterPro" id="IPR027417">
    <property type="entry name" value="P-loop_NTPase"/>
</dbReference>
<dbReference type="AlphaFoldDB" id="A0A369JPK3"/>
<evidence type="ECO:0000259" key="7">
    <source>
        <dbReference type="SMART" id="SM00382"/>
    </source>
</evidence>
<evidence type="ECO:0000256" key="4">
    <source>
        <dbReference type="ARBA" id="ARBA00023254"/>
    </source>
</evidence>
<dbReference type="FunFam" id="3.40.50.300:FF:001494">
    <property type="entry name" value="Pachytene checkpoint component Pch2"/>
    <property type="match status" value="1"/>
</dbReference>
<dbReference type="SUPFAM" id="SSF52540">
    <property type="entry name" value="P-loop containing nucleoside triphosphate hydrolases"/>
    <property type="match status" value="1"/>
</dbReference>
<feature type="compositionally biased region" description="Polar residues" evidence="6">
    <location>
        <begin position="438"/>
        <end position="450"/>
    </location>
</feature>
<dbReference type="InParanoid" id="A0A369JPK3"/>
<protein>
    <submittedName>
        <fullName evidence="8">Pachytene checkpoint protein 2</fullName>
    </submittedName>
</protein>
<dbReference type="EMBL" id="LUEZ02000047">
    <property type="protein sequence ID" value="RDB23292.1"/>
    <property type="molecule type" value="Genomic_DNA"/>
</dbReference>
<dbReference type="GO" id="GO:0007131">
    <property type="term" value="P:reciprocal meiotic recombination"/>
    <property type="evidence" value="ECO:0007669"/>
    <property type="project" value="TreeGrafter"/>
</dbReference>
<sequence>MMTSADITMGASQESDSFTMGGVEQKWTVHIEVRMRPRAAARFETIRNLVHTYIHSFDRIGLPSTIDGWQDVPELASSVERIVASESACPSSTLPLEEIALQIHVYQPSDTDSFEEFSNSAGVRDEGDDTMAASVCELPNRSWEGLWDSLIYADDIKMKLLDYIHATLVFSDANVDFNLVSWNRVVLLHGPPGTGKTSLCRALAQKLSIRLSHRYTQARLLEINSHSLFSKWFSESGKLVQRLFTSITELVEEEDAFLVVLIDEVESLTAARAGAMAGTEPSDGLRVVNALLTQLDKLKHRKNVLIMSTSNLVKAIDSAFVDRADIVQYVDLPSREAIYEILRTCLCEIVGKGIVASFNVPTLRQAQIYEATTKSSIPPSATSITNDPHTKTKNVALRLFALATQCRAQRLSGRALRRLPVLALARYIGIGNVQPVRSSTPTNASGVTGTSNGGAVKRSSGGADVEVWLEGMEKVVREQAKELERLI</sequence>
<organism evidence="8 9">
    <name type="scientific">Hypsizygus marmoreus</name>
    <name type="common">White beech mushroom</name>
    <name type="synonym">Agaricus marmoreus</name>
    <dbReference type="NCBI Taxonomy" id="39966"/>
    <lineage>
        <taxon>Eukaryota</taxon>
        <taxon>Fungi</taxon>
        <taxon>Dikarya</taxon>
        <taxon>Basidiomycota</taxon>
        <taxon>Agaricomycotina</taxon>
        <taxon>Agaricomycetes</taxon>
        <taxon>Agaricomycetidae</taxon>
        <taxon>Agaricales</taxon>
        <taxon>Tricholomatineae</taxon>
        <taxon>Lyophyllaceae</taxon>
        <taxon>Hypsizygus</taxon>
    </lineage>
</organism>
<dbReference type="GO" id="GO:0051598">
    <property type="term" value="P:meiotic recombination checkpoint signaling"/>
    <property type="evidence" value="ECO:0007669"/>
    <property type="project" value="TreeGrafter"/>
</dbReference>